<dbReference type="AlphaFoldDB" id="W6RI26"/>
<geneLocation type="plasmid" evidence="2">
    <name>pLPU83b</name>
</geneLocation>
<gene>
    <name evidence="2" type="ORF">LPU83_pLPU83b_0015</name>
</gene>
<dbReference type="Gene3D" id="2.160.10.10">
    <property type="entry name" value="Hexapeptide repeat proteins"/>
    <property type="match status" value="1"/>
</dbReference>
<keyword evidence="2" id="KW-0614">Plasmid</keyword>
<comment type="caution">
    <text evidence="2">The sequence shown here is derived from an EMBL/GenBank/DDBJ whole genome shotgun (WGS) entry which is preliminary data.</text>
</comment>
<dbReference type="InterPro" id="IPR011004">
    <property type="entry name" value="Trimer_LpxA-like_sf"/>
</dbReference>
<keyword evidence="3" id="KW-1185">Reference proteome</keyword>
<evidence type="ECO:0000313" key="3">
    <source>
        <dbReference type="Proteomes" id="UP000019443"/>
    </source>
</evidence>
<dbReference type="PANTHER" id="PTHR43300:SF7">
    <property type="entry name" value="UDP-N-ACETYLBACILLOSAMINE N-ACETYLTRANSFERASE"/>
    <property type="match status" value="1"/>
</dbReference>
<reference evidence="2" key="1">
    <citation type="submission" date="2013-11" db="EMBL/GenBank/DDBJ databases">
        <title>Draft genome sequence of the broad-host-range Rhizobium sp. LPU83 strain, a member of the low-genetic diversity Oregon-like Rhizobium sp. group.</title>
        <authorList>
            <person name="Wibberg D."/>
            <person name="Puehler A."/>
            <person name="Schlueter A."/>
        </authorList>
    </citation>
    <scope>NUCLEOTIDE SEQUENCE [LARGE SCALE GENOMIC DNA]</scope>
    <source>
        <strain evidence="2">LPU83</strain>
        <plasmid evidence="2">pLPU83b</plasmid>
    </source>
</reference>
<name>W6RI26_9HYPH</name>
<proteinExistence type="inferred from homology"/>
<organism evidence="2 3">
    <name type="scientific">Rhizobium favelukesii</name>
    <dbReference type="NCBI Taxonomy" id="348824"/>
    <lineage>
        <taxon>Bacteria</taxon>
        <taxon>Pseudomonadati</taxon>
        <taxon>Pseudomonadota</taxon>
        <taxon>Alphaproteobacteria</taxon>
        <taxon>Hyphomicrobiales</taxon>
        <taxon>Rhizobiaceae</taxon>
        <taxon>Rhizobium/Agrobacterium group</taxon>
        <taxon>Rhizobium</taxon>
    </lineage>
</organism>
<accession>W6RI26</accession>
<evidence type="ECO:0000256" key="1">
    <source>
        <dbReference type="ARBA" id="ARBA00007274"/>
    </source>
</evidence>
<dbReference type="Proteomes" id="UP000019443">
    <property type="component" value="Unassembled WGS sequence"/>
</dbReference>
<dbReference type="InterPro" id="IPR050179">
    <property type="entry name" value="Trans_hexapeptide_repeat"/>
</dbReference>
<sequence length="215" mass="22827">MKPVLLIGAGKFALEIAHYLEDCVRASAFKLELAGYVPLAGDAIAAPQASIREGPWESLWNGEAALVLASSDPDQRAGFLDDLDPIQRDRFITFVHPSATGDGIPQHARGTIIGPHCHVGVNTRIGDFCVLNYLLSIGHHSEIGEGNFFSPGFHCGNSVSIGRRNFFGLGCVVGPGVQVGHANRIQAGSLILETIGNAMVCVPTQRTKFIPSEGA</sequence>
<dbReference type="EMBL" id="CBYB010000003">
    <property type="protein sequence ID" value="CDM60015.1"/>
    <property type="molecule type" value="Genomic_DNA"/>
</dbReference>
<dbReference type="PANTHER" id="PTHR43300">
    <property type="entry name" value="ACETYLTRANSFERASE"/>
    <property type="match status" value="1"/>
</dbReference>
<comment type="similarity">
    <text evidence="1">Belongs to the transferase hexapeptide repeat family.</text>
</comment>
<evidence type="ECO:0008006" key="4">
    <source>
        <dbReference type="Google" id="ProtNLM"/>
    </source>
</evidence>
<protein>
    <recommendedName>
        <fullName evidence="4">Acetyltransferase</fullName>
    </recommendedName>
</protein>
<evidence type="ECO:0000313" key="2">
    <source>
        <dbReference type="EMBL" id="CDM60015.1"/>
    </source>
</evidence>
<dbReference type="SUPFAM" id="SSF51161">
    <property type="entry name" value="Trimeric LpxA-like enzymes"/>
    <property type="match status" value="1"/>
</dbReference>